<dbReference type="EMBL" id="CP118101">
    <property type="protein sequence ID" value="WDH83480.1"/>
    <property type="molecule type" value="Genomic_DNA"/>
</dbReference>
<dbReference type="AlphaFoldDB" id="A0AAX3N153"/>
<dbReference type="PROSITE" id="PS51332">
    <property type="entry name" value="B12_BINDING"/>
    <property type="match status" value="1"/>
</dbReference>
<evidence type="ECO:0000313" key="2">
    <source>
        <dbReference type="EMBL" id="WDH83480.1"/>
    </source>
</evidence>
<name>A0AAX3N153_9BACL</name>
<feature type="domain" description="B12-binding" evidence="1">
    <location>
        <begin position="88"/>
        <end position="212"/>
    </location>
</feature>
<dbReference type="InterPro" id="IPR003759">
    <property type="entry name" value="Cbl-bd_cap"/>
</dbReference>
<reference evidence="2" key="1">
    <citation type="submission" date="2023-02" db="EMBL/GenBank/DDBJ databases">
        <title>Pathogen: clinical or host-associated sample.</title>
        <authorList>
            <person name="Hergert J."/>
            <person name="Casey R."/>
            <person name="Wagner J."/>
            <person name="Young E.L."/>
            <person name="Oakeson K.F."/>
        </authorList>
    </citation>
    <scope>NUCLEOTIDE SEQUENCE</scope>
    <source>
        <strain evidence="2">2022CK-00830</strain>
    </source>
</reference>
<evidence type="ECO:0000259" key="1">
    <source>
        <dbReference type="PROSITE" id="PS51332"/>
    </source>
</evidence>
<dbReference type="Gene3D" id="1.10.1240.10">
    <property type="entry name" value="Methionine synthase domain"/>
    <property type="match status" value="1"/>
</dbReference>
<dbReference type="RefSeq" id="WP_274359567.1">
    <property type="nucleotide sequence ID" value="NZ_CP118101.1"/>
</dbReference>
<dbReference type="CDD" id="cd02065">
    <property type="entry name" value="B12-binding_like"/>
    <property type="match status" value="1"/>
</dbReference>
<dbReference type="SUPFAM" id="SSF52242">
    <property type="entry name" value="Cobalamin (vitamin B12)-binding domain"/>
    <property type="match status" value="1"/>
</dbReference>
<gene>
    <name evidence="2" type="ORF">PUW23_04335</name>
</gene>
<organism evidence="2 3">
    <name type="scientific">Paenibacillus urinalis</name>
    <dbReference type="NCBI Taxonomy" id="521520"/>
    <lineage>
        <taxon>Bacteria</taxon>
        <taxon>Bacillati</taxon>
        <taxon>Bacillota</taxon>
        <taxon>Bacilli</taxon>
        <taxon>Bacillales</taxon>
        <taxon>Paenibacillaceae</taxon>
        <taxon>Paenibacillus</taxon>
    </lineage>
</organism>
<dbReference type="InterPro" id="IPR036724">
    <property type="entry name" value="Cobalamin-bd_sf"/>
</dbReference>
<dbReference type="Pfam" id="PF02607">
    <property type="entry name" value="B12-binding_2"/>
    <property type="match status" value="1"/>
</dbReference>
<dbReference type="GO" id="GO:0046872">
    <property type="term" value="F:metal ion binding"/>
    <property type="evidence" value="ECO:0007669"/>
    <property type="project" value="InterPro"/>
</dbReference>
<proteinExistence type="predicted"/>
<dbReference type="InterPro" id="IPR036594">
    <property type="entry name" value="Meth_synthase_dom"/>
</dbReference>
<protein>
    <submittedName>
        <fullName evidence="2">Cobalamin-dependent protein</fullName>
    </submittedName>
</protein>
<dbReference type="Gene3D" id="3.40.50.280">
    <property type="entry name" value="Cobalamin-binding domain"/>
    <property type="match status" value="1"/>
</dbReference>
<dbReference type="GO" id="GO:0031419">
    <property type="term" value="F:cobalamin binding"/>
    <property type="evidence" value="ECO:0007669"/>
    <property type="project" value="InterPro"/>
</dbReference>
<accession>A0AAX3N153</accession>
<evidence type="ECO:0000313" key="3">
    <source>
        <dbReference type="Proteomes" id="UP001220962"/>
    </source>
</evidence>
<sequence length="218" mass="24983">MYMEAEQFAENMLQGNTETCWKNLLQHVESGRNSLFIFEQLLAPAMRYVGSLWETNQITVADEHLASGVCDVLLSRYAALKKKPATHGYRAMLLCVKGEAHYFGLKMVNTMFEENGFDTRFYGPNLPLEYASLSALSWKPDIVALSVSIVYHLPTLLEYVEAFEKLIPRPVIMIGGRIIEKYSVHEAVDGRAVFLSDMHELEQWIMSYNRANQQQHVR</sequence>
<dbReference type="InterPro" id="IPR006158">
    <property type="entry name" value="Cobalamin-bd"/>
</dbReference>
<dbReference type="Proteomes" id="UP001220962">
    <property type="component" value="Chromosome"/>
</dbReference>
<dbReference type="Pfam" id="PF02310">
    <property type="entry name" value="B12-binding"/>
    <property type="match status" value="1"/>
</dbReference>